<keyword evidence="3" id="KW-1185">Reference proteome</keyword>
<dbReference type="InterPro" id="IPR040151">
    <property type="entry name" value="Gfd2/YDR514C-like"/>
</dbReference>
<gene>
    <name evidence="2" type="ORF">PAC_19132</name>
</gene>
<evidence type="ECO:0000259" key="1">
    <source>
        <dbReference type="Pfam" id="PF21762"/>
    </source>
</evidence>
<organism evidence="2 3">
    <name type="scientific">Phialocephala subalpina</name>
    <dbReference type="NCBI Taxonomy" id="576137"/>
    <lineage>
        <taxon>Eukaryota</taxon>
        <taxon>Fungi</taxon>
        <taxon>Dikarya</taxon>
        <taxon>Ascomycota</taxon>
        <taxon>Pezizomycotina</taxon>
        <taxon>Leotiomycetes</taxon>
        <taxon>Helotiales</taxon>
        <taxon>Mollisiaceae</taxon>
        <taxon>Phialocephala</taxon>
        <taxon>Phialocephala fortinii species complex</taxon>
    </lineage>
</organism>
<feature type="domain" description="Gfd2/YDR514C-like C-terminal" evidence="1">
    <location>
        <begin position="84"/>
        <end position="262"/>
    </location>
</feature>
<sequence length="342" mass="38244">MRLKNASILRQLMAHYLTEGSPIRESQAISGRVKSKSGIGFPENRLRELQSILGLCEGGLLKDVVVVSFDLEPKGDSPQNKIYNEIAQIGVSMLDTRSFSPSTPAGRLVTRHFVVGGQKRLRHKSREFHFGTSEHVDPDNVNDLILKLLQIPDELARVRMKLAKGEVSVADTLKSSSSKTTICRDIVLVGHGLRSHLLVLRRRGIRFEEINTIVAKLDTSYIAREVLGMNFQLHGLLKTLNCPLEHIHNAGNDANFTPRALLLLAYYGLRPYFCSSSILRDCIVLPACSRGCIPMLEGFKALTLEPLPDTTQRNEMLRKSELQCEDWALHALDMGSISFEYP</sequence>
<dbReference type="OrthoDB" id="5953249at2759"/>
<evidence type="ECO:0000313" key="3">
    <source>
        <dbReference type="Proteomes" id="UP000184330"/>
    </source>
</evidence>
<evidence type="ECO:0000313" key="2">
    <source>
        <dbReference type="EMBL" id="CZR69232.1"/>
    </source>
</evidence>
<dbReference type="EMBL" id="FJOG01000067">
    <property type="protein sequence ID" value="CZR69232.1"/>
    <property type="molecule type" value="Genomic_DNA"/>
</dbReference>
<dbReference type="AlphaFoldDB" id="A0A1L7XVZ8"/>
<dbReference type="PANTHER" id="PTHR28083:SF1">
    <property type="entry name" value="GOOD FOR FULL DBP5 ACTIVITY PROTEIN 2"/>
    <property type="match status" value="1"/>
</dbReference>
<dbReference type="InterPro" id="IPR012337">
    <property type="entry name" value="RNaseH-like_sf"/>
</dbReference>
<dbReference type="Gene3D" id="3.30.420.10">
    <property type="entry name" value="Ribonuclease H-like superfamily/Ribonuclease H"/>
    <property type="match status" value="1"/>
</dbReference>
<reference evidence="2 3" key="1">
    <citation type="submission" date="2016-03" db="EMBL/GenBank/DDBJ databases">
        <authorList>
            <person name="Ploux O."/>
        </authorList>
    </citation>
    <scope>NUCLEOTIDE SEQUENCE [LARGE SCALE GENOMIC DNA]</scope>
    <source>
        <strain evidence="2 3">UAMH 11012</strain>
    </source>
</reference>
<name>A0A1L7XVZ8_9HELO</name>
<dbReference type="PANTHER" id="PTHR28083">
    <property type="entry name" value="GOOD FOR FULL DBP5 ACTIVITY PROTEIN 2"/>
    <property type="match status" value="1"/>
</dbReference>
<accession>A0A1L7XVZ8</accession>
<dbReference type="SUPFAM" id="SSF53098">
    <property type="entry name" value="Ribonuclease H-like"/>
    <property type="match status" value="1"/>
</dbReference>
<dbReference type="GO" id="GO:0003676">
    <property type="term" value="F:nucleic acid binding"/>
    <property type="evidence" value="ECO:0007669"/>
    <property type="project" value="InterPro"/>
</dbReference>
<proteinExistence type="predicted"/>
<dbReference type="Pfam" id="PF21762">
    <property type="entry name" value="DEDDh_C"/>
    <property type="match status" value="1"/>
</dbReference>
<protein>
    <recommendedName>
        <fullName evidence="1">Gfd2/YDR514C-like C-terminal domain-containing protein</fullName>
    </recommendedName>
</protein>
<dbReference type="InterPro" id="IPR036397">
    <property type="entry name" value="RNaseH_sf"/>
</dbReference>
<dbReference type="InterPro" id="IPR048519">
    <property type="entry name" value="Gfd2/YDR514C-like_C"/>
</dbReference>
<dbReference type="Proteomes" id="UP000184330">
    <property type="component" value="Unassembled WGS sequence"/>
</dbReference>